<dbReference type="PIRSF" id="PIRSF000699">
    <property type="entry name" value="PTS_IILac_III"/>
    <property type="match status" value="1"/>
</dbReference>
<proteinExistence type="predicted"/>
<evidence type="ECO:0000313" key="9">
    <source>
        <dbReference type="Proteomes" id="UP000062160"/>
    </source>
</evidence>
<dbReference type="CDD" id="cd00215">
    <property type="entry name" value="PTS_IIA_lac"/>
    <property type="match status" value="1"/>
</dbReference>
<dbReference type="GO" id="GO:0046872">
    <property type="term" value="F:metal ion binding"/>
    <property type="evidence" value="ECO:0007669"/>
    <property type="project" value="UniProtKB-KW"/>
</dbReference>
<evidence type="ECO:0000256" key="7">
    <source>
        <dbReference type="PROSITE-ProRule" id="PRU00418"/>
    </source>
</evidence>
<evidence type="ECO:0000256" key="5">
    <source>
        <dbReference type="PIRSR" id="PIRSR000699-1"/>
    </source>
</evidence>
<protein>
    <submittedName>
        <fullName evidence="8">PTS system, cellobiose-specific IIA component</fullName>
    </submittedName>
</protein>
<keyword evidence="6" id="KW-0479">Metal-binding</keyword>
<keyword evidence="2" id="KW-0762">Sugar transport</keyword>
<dbReference type="GO" id="GO:0016740">
    <property type="term" value="F:transferase activity"/>
    <property type="evidence" value="ECO:0007669"/>
    <property type="project" value="UniProtKB-KW"/>
</dbReference>
<dbReference type="InterPro" id="IPR036542">
    <property type="entry name" value="PTS_IIA_lac/cel_sf"/>
</dbReference>
<dbReference type="Pfam" id="PF02255">
    <property type="entry name" value="PTS_IIA"/>
    <property type="match status" value="1"/>
</dbReference>
<keyword evidence="6" id="KW-0460">Magnesium</keyword>
<sequence length="111" mass="12145">MQNIEEVSVKIIASAGDALAQMVQALDAARVGDFEKADSLMQQASLSITEAHKVQTGLITQEAQGIKSEYSILMVHAQDHLMNAMLAQILIKEMIQLYRKLAEVSKGGKFN</sequence>
<dbReference type="OrthoDB" id="389577at2"/>
<dbReference type="RefSeq" id="WP_059032698.1">
    <property type="nucleotide sequence ID" value="NZ_BSDN01000002.1"/>
</dbReference>
<evidence type="ECO:0000256" key="3">
    <source>
        <dbReference type="ARBA" id="ARBA00022679"/>
    </source>
</evidence>
<dbReference type="PANTHER" id="PTHR34382">
    <property type="entry name" value="PTS SYSTEM N,N'-DIACETYLCHITOBIOSE-SPECIFIC EIIA COMPONENT"/>
    <property type="match status" value="1"/>
</dbReference>
<name>A0A0U9HET9_9FIRM</name>
<dbReference type="GO" id="GO:0009401">
    <property type="term" value="P:phosphoenolpyruvate-dependent sugar phosphotransferase system"/>
    <property type="evidence" value="ECO:0007669"/>
    <property type="project" value="UniProtKB-KW"/>
</dbReference>
<dbReference type="AlphaFoldDB" id="A0A0U9HET9"/>
<feature type="active site" description="Tele-phosphohistidine intermediate" evidence="5">
    <location>
        <position position="76"/>
    </location>
</feature>
<keyword evidence="1" id="KW-0813">Transport</keyword>
<dbReference type="PANTHER" id="PTHR34382:SF7">
    <property type="entry name" value="PTS SYSTEM N,N'-DIACETYLCHITOBIOSE-SPECIFIC EIIA COMPONENT"/>
    <property type="match status" value="1"/>
</dbReference>
<evidence type="ECO:0000313" key="8">
    <source>
        <dbReference type="EMBL" id="GAQ25301.1"/>
    </source>
</evidence>
<dbReference type="STRING" id="224999.GCA_001485475_01316"/>
<comment type="cofactor">
    <cofactor evidence="6">
        <name>Mg(2+)</name>
        <dbReference type="ChEBI" id="CHEBI:18420"/>
    </cofactor>
    <text evidence="6">Binds 1 Mg(2+) ion per trimer.</text>
</comment>
<keyword evidence="3" id="KW-0808">Transferase</keyword>
<evidence type="ECO:0000256" key="1">
    <source>
        <dbReference type="ARBA" id="ARBA00022448"/>
    </source>
</evidence>
<organism evidence="8">
    <name type="scientific">Tepidanaerobacter syntrophicus</name>
    <dbReference type="NCBI Taxonomy" id="224999"/>
    <lineage>
        <taxon>Bacteria</taxon>
        <taxon>Bacillati</taxon>
        <taxon>Bacillota</taxon>
        <taxon>Clostridia</taxon>
        <taxon>Thermosediminibacterales</taxon>
        <taxon>Tepidanaerobacteraceae</taxon>
        <taxon>Tepidanaerobacter</taxon>
    </lineage>
</organism>
<accession>A0A0U9HET9</accession>
<keyword evidence="9" id="KW-1185">Reference proteome</keyword>
<gene>
    <name evidence="8" type="ORF">TSYNT_7320</name>
</gene>
<evidence type="ECO:0000256" key="2">
    <source>
        <dbReference type="ARBA" id="ARBA00022597"/>
    </source>
</evidence>
<dbReference type="EMBL" id="DF977001">
    <property type="protein sequence ID" value="GAQ25301.1"/>
    <property type="molecule type" value="Genomic_DNA"/>
</dbReference>
<keyword evidence="4" id="KW-0598">Phosphotransferase system</keyword>
<reference evidence="8" key="1">
    <citation type="journal article" date="2016" name="Genome Announc.">
        <title>Draft Genome Sequence of the Syntrophic Lactate-Degrading Bacterium Tepidanaerobacter syntrophicus JLT.</title>
        <authorList>
            <person name="Matsuura N."/>
            <person name="Ohashi A."/>
            <person name="Tourlousse D.M."/>
            <person name="Sekiguchi Y."/>
        </authorList>
    </citation>
    <scope>NUCLEOTIDE SEQUENCE [LARGE SCALE GENOMIC DNA]</scope>
    <source>
        <strain evidence="8">JL</strain>
    </source>
</reference>
<dbReference type="Proteomes" id="UP000062160">
    <property type="component" value="Unassembled WGS sequence"/>
</dbReference>
<feature type="modified residue" description="Phosphohistidine; by HPr" evidence="7">
    <location>
        <position position="76"/>
    </location>
</feature>
<dbReference type="PROSITE" id="PS51095">
    <property type="entry name" value="PTS_EIIA_TYPE_3"/>
    <property type="match status" value="1"/>
</dbReference>
<evidence type="ECO:0000256" key="4">
    <source>
        <dbReference type="ARBA" id="ARBA00022683"/>
    </source>
</evidence>
<dbReference type="SUPFAM" id="SSF46973">
    <property type="entry name" value="Enzyme IIa from lactose specific PTS, IIa-lac"/>
    <property type="match status" value="1"/>
</dbReference>
<evidence type="ECO:0000256" key="6">
    <source>
        <dbReference type="PIRSR" id="PIRSR000699-2"/>
    </source>
</evidence>
<feature type="binding site" evidence="6">
    <location>
        <position position="79"/>
    </location>
    <ligand>
        <name>Mg(2+)</name>
        <dbReference type="ChEBI" id="CHEBI:18420"/>
        <note>ligand shared between all trimeric partners</note>
    </ligand>
</feature>
<dbReference type="Gene3D" id="1.20.58.80">
    <property type="entry name" value="Phosphotransferase system, lactose/cellobiose-type IIA subunit"/>
    <property type="match status" value="1"/>
</dbReference>
<dbReference type="InterPro" id="IPR003188">
    <property type="entry name" value="PTS_IIA_lac/cel"/>
</dbReference>